<dbReference type="InterPro" id="IPR011049">
    <property type="entry name" value="Serralysin-like_metalloprot_C"/>
</dbReference>
<reference evidence="2 3" key="1">
    <citation type="submission" date="2017-02" db="EMBL/GenBank/DDBJ databases">
        <title>Draft genome sequence of Haemophilus felis CCUG 31170 type strain.</title>
        <authorList>
            <person name="Engstrom-Jakobsson H."/>
            <person name="Salva-Serra F."/>
            <person name="Thorell K."/>
            <person name="Gonzales-Siles L."/>
            <person name="Karlsson R."/>
            <person name="Boulund F."/>
            <person name="Engstrand L."/>
            <person name="Kristiansson E."/>
            <person name="Moore E."/>
        </authorList>
    </citation>
    <scope>NUCLEOTIDE SEQUENCE [LARGE SCALE GENOMIC DNA]</scope>
    <source>
        <strain evidence="2 3">CCUG 31170</strain>
    </source>
</reference>
<dbReference type="SUPFAM" id="SSF101967">
    <property type="entry name" value="Adhesin YadA, collagen-binding domain"/>
    <property type="match status" value="1"/>
</dbReference>
<dbReference type="STRING" id="123822.B0188_03705"/>
<organism evidence="2 3">
    <name type="scientific">[Haemophilus] felis</name>
    <dbReference type="NCBI Taxonomy" id="123822"/>
    <lineage>
        <taxon>Bacteria</taxon>
        <taxon>Pseudomonadati</taxon>
        <taxon>Pseudomonadota</taxon>
        <taxon>Gammaproteobacteria</taxon>
        <taxon>Pasteurellales</taxon>
        <taxon>Pasteurellaceae</taxon>
    </lineage>
</organism>
<dbReference type="Proteomes" id="UP000190023">
    <property type="component" value="Unassembled WGS sequence"/>
</dbReference>
<keyword evidence="3" id="KW-1185">Reference proteome</keyword>
<proteinExistence type="predicted"/>
<accession>A0A1T0B685</accession>
<protein>
    <recommendedName>
        <fullName evidence="1">Trimeric autotransporter adhesin YadA-like head domain-containing protein</fullName>
    </recommendedName>
</protein>
<name>A0A1T0B685_9PAST</name>
<dbReference type="GO" id="GO:0019867">
    <property type="term" value="C:outer membrane"/>
    <property type="evidence" value="ECO:0007669"/>
    <property type="project" value="InterPro"/>
</dbReference>
<dbReference type="AlphaFoldDB" id="A0A1T0B685"/>
<dbReference type="InterPro" id="IPR008640">
    <property type="entry name" value="Adhesin_Head_dom"/>
</dbReference>
<dbReference type="EMBL" id="MUYB01000013">
    <property type="protein sequence ID" value="OOS05526.1"/>
    <property type="molecule type" value="Genomic_DNA"/>
</dbReference>
<evidence type="ECO:0000259" key="1">
    <source>
        <dbReference type="Pfam" id="PF05658"/>
    </source>
</evidence>
<dbReference type="Gene3D" id="2.150.10.10">
    <property type="entry name" value="Serralysin-like metalloprotease, C-terminal"/>
    <property type="match status" value="1"/>
</dbReference>
<evidence type="ECO:0000313" key="3">
    <source>
        <dbReference type="Proteomes" id="UP000190023"/>
    </source>
</evidence>
<evidence type="ECO:0000313" key="2">
    <source>
        <dbReference type="EMBL" id="OOS05526.1"/>
    </source>
</evidence>
<gene>
    <name evidence="2" type="ORF">B0188_03705</name>
</gene>
<feature type="domain" description="Trimeric autotransporter adhesin YadA-like head" evidence="1">
    <location>
        <begin position="11"/>
        <end position="32"/>
    </location>
</feature>
<comment type="caution">
    <text evidence="2">The sequence shown here is derived from an EMBL/GenBank/DDBJ whole genome shotgun (WGS) entry which is preliminary data.</text>
</comment>
<sequence length="73" mass="7535">MAIGNATYANQQSTALGSNALAAGTSSIAIGNDDITAYSDQYTAAVLNKIKDKLKAIGDLRGETAKLHEFFGG</sequence>
<dbReference type="Pfam" id="PF05658">
    <property type="entry name" value="YadA_head"/>
    <property type="match status" value="1"/>
</dbReference>